<sequence>MTHTRRSNRTSGARTKYIEDPFVAAGVSDDDELGGSEDGSLTAAATASSQKGKGKQTGNGKRASTAAHDGSSDEDYAMPDAGEDEDEEEEDDRGIADDDDDEDSASDASEAWGSGRGRGRATIRRKSRKGATTTTSAAATPAGANARAGAAFATTTTTTPKTHPRTPKRRHPDGSLLLAGDETHSRGSFNPIEHVGKAVHLRLMFGTDDRDLLAMIYARERWGGGVESTFPTREALERGGQLADYGYGSTFGAEPEVVSRERVHGWDWYYTPVTRERFGARQQLQKLGEAAARRKYLPRFRGQHTVLMGPVDEQKEFTLGQHEVLDFGQAWGEKKTKAAAGSGKIREGWLLNFGHKVQCLAWVPNQTGSTQYLSVVAPILPDQKAEVPDPLKDQAAPAFRPSAPYPCALQIWSFEAQDSDTLTKKIDMSSKPQLRLALCTDWGDLRRLAWCPMPRDWRDQDDQDERKSLGLLAGIWTDGYLRVIDVKIGRNAKKAEFYQVHSTVFEAKPPSTVCTCVAWLSPSDIAVGCANGYVAIWSIAPSSSSSSDSLPYFYQALHSTWVLNIVSAYPTYPHLIGTTSMDGDTRLTSVIDPPKDQVYTNRMRVGSNNLSYCAPLQSFLSSDENDFARLLAVRRFYTSTAVARLPSPISTVAPCSTWHPSVLFGCVGGTVQATNPLRRVLHSKEKQWQQNWFQHEWVRGPPHQHDTNGTGVSRFYDGYRAESVSLLRNLIGDRKLVNGMAMITIYEEETHVTALSWNPNQACAGWAAAGLGCGLVRVEDLTMC</sequence>
<evidence type="ECO:0000313" key="6">
    <source>
        <dbReference type="Proteomes" id="UP000248349"/>
    </source>
</evidence>
<dbReference type="GeneID" id="37077766"/>
<dbReference type="OrthoDB" id="4703at2759"/>
<dbReference type="InterPro" id="IPR052416">
    <property type="entry name" value="GTF3C_component"/>
</dbReference>
<dbReference type="PANTHER" id="PTHR15052:SF2">
    <property type="entry name" value="GENERAL TRANSCRIPTION FACTOR 3C POLYPEPTIDE 2"/>
    <property type="match status" value="1"/>
</dbReference>
<protein>
    <submittedName>
        <fullName evidence="5">Putative transcription factor TFIIIC complex subunit Tfc6</fullName>
    </submittedName>
</protein>
<feature type="region of interest" description="Disordered" evidence="4">
    <location>
        <begin position="1"/>
        <end position="189"/>
    </location>
</feature>
<dbReference type="InterPro" id="IPR015943">
    <property type="entry name" value="WD40/YVTN_repeat-like_dom_sf"/>
</dbReference>
<dbReference type="EMBL" id="KZ821265">
    <property type="protein sequence ID" value="PYH41397.1"/>
    <property type="molecule type" value="Genomic_DNA"/>
</dbReference>
<evidence type="ECO:0000256" key="4">
    <source>
        <dbReference type="SAM" id="MobiDB-lite"/>
    </source>
</evidence>
<dbReference type="Gene3D" id="2.130.10.10">
    <property type="entry name" value="YVTN repeat-like/Quinoprotein amine dehydrogenase"/>
    <property type="match status" value="1"/>
</dbReference>
<dbReference type="SUPFAM" id="SSF50978">
    <property type="entry name" value="WD40 repeat-like"/>
    <property type="match status" value="1"/>
</dbReference>
<feature type="compositionally biased region" description="Low complexity" evidence="4">
    <location>
        <begin position="130"/>
        <end position="161"/>
    </location>
</feature>
<dbReference type="Proteomes" id="UP000248349">
    <property type="component" value="Unassembled WGS sequence"/>
</dbReference>
<keyword evidence="2" id="KW-0804">Transcription</keyword>
<feature type="compositionally biased region" description="Acidic residues" evidence="4">
    <location>
        <begin position="72"/>
        <end position="105"/>
    </location>
</feature>
<evidence type="ECO:0000256" key="1">
    <source>
        <dbReference type="ARBA" id="ARBA00004123"/>
    </source>
</evidence>
<proteinExistence type="predicted"/>
<gene>
    <name evidence="5" type="ORF">BP01DRAFT_369153</name>
</gene>
<dbReference type="GO" id="GO:0000127">
    <property type="term" value="C:transcription factor TFIIIC complex"/>
    <property type="evidence" value="ECO:0007669"/>
    <property type="project" value="TreeGrafter"/>
</dbReference>
<reference evidence="5 6" key="1">
    <citation type="submission" date="2016-12" db="EMBL/GenBank/DDBJ databases">
        <title>The genomes of Aspergillus section Nigri reveals drivers in fungal speciation.</title>
        <authorList>
            <consortium name="DOE Joint Genome Institute"/>
            <person name="Vesth T.C."/>
            <person name="Nybo J."/>
            <person name="Theobald S."/>
            <person name="Brandl J."/>
            <person name="Frisvad J.C."/>
            <person name="Nielsen K.F."/>
            <person name="Lyhne E.K."/>
            <person name="Kogle M.E."/>
            <person name="Kuo A."/>
            <person name="Riley R."/>
            <person name="Clum A."/>
            <person name="Nolan M."/>
            <person name="Lipzen A."/>
            <person name="Salamov A."/>
            <person name="Henrissat B."/>
            <person name="Wiebenga A."/>
            <person name="De Vries R.P."/>
            <person name="Grigoriev I.V."/>
            <person name="Mortensen U.H."/>
            <person name="Andersen M.R."/>
            <person name="Baker S.E."/>
        </authorList>
    </citation>
    <scope>NUCLEOTIDE SEQUENCE [LARGE SCALE GENOMIC DNA]</scope>
    <source>
        <strain evidence="5 6">JOP 1030-1</strain>
    </source>
</reference>
<feature type="compositionally biased region" description="Basic residues" evidence="4">
    <location>
        <begin position="162"/>
        <end position="171"/>
    </location>
</feature>
<evidence type="ECO:0000313" key="5">
    <source>
        <dbReference type="EMBL" id="PYH41397.1"/>
    </source>
</evidence>
<feature type="compositionally biased region" description="Basic residues" evidence="4">
    <location>
        <begin position="117"/>
        <end position="129"/>
    </location>
</feature>
<organism evidence="5 6">
    <name type="scientific">Aspergillus saccharolyticus JOP 1030-1</name>
    <dbReference type="NCBI Taxonomy" id="1450539"/>
    <lineage>
        <taxon>Eukaryota</taxon>
        <taxon>Fungi</taxon>
        <taxon>Dikarya</taxon>
        <taxon>Ascomycota</taxon>
        <taxon>Pezizomycotina</taxon>
        <taxon>Eurotiomycetes</taxon>
        <taxon>Eurotiomycetidae</taxon>
        <taxon>Eurotiales</taxon>
        <taxon>Aspergillaceae</taxon>
        <taxon>Aspergillus</taxon>
        <taxon>Aspergillus subgen. Circumdati</taxon>
    </lineage>
</organism>
<dbReference type="STRING" id="1450539.A0A318Z4U9"/>
<dbReference type="AlphaFoldDB" id="A0A318Z4U9"/>
<dbReference type="GO" id="GO:0006383">
    <property type="term" value="P:transcription by RNA polymerase III"/>
    <property type="evidence" value="ECO:0007669"/>
    <property type="project" value="TreeGrafter"/>
</dbReference>
<keyword evidence="6" id="KW-1185">Reference proteome</keyword>
<accession>A0A318Z4U9</accession>
<evidence type="ECO:0000256" key="2">
    <source>
        <dbReference type="ARBA" id="ARBA00023163"/>
    </source>
</evidence>
<name>A0A318Z4U9_9EURO</name>
<evidence type="ECO:0000256" key="3">
    <source>
        <dbReference type="ARBA" id="ARBA00023242"/>
    </source>
</evidence>
<dbReference type="GO" id="GO:0005634">
    <property type="term" value="C:nucleus"/>
    <property type="evidence" value="ECO:0007669"/>
    <property type="project" value="UniProtKB-SubCell"/>
</dbReference>
<dbReference type="PANTHER" id="PTHR15052">
    <property type="entry name" value="RNA POLYMERASE III TRANSCRIPTION INITIATION FACTOR COMPLEX SUBUNIT"/>
    <property type="match status" value="1"/>
</dbReference>
<dbReference type="RefSeq" id="XP_025427379.1">
    <property type="nucleotide sequence ID" value="XM_025576537.1"/>
</dbReference>
<dbReference type="InterPro" id="IPR036322">
    <property type="entry name" value="WD40_repeat_dom_sf"/>
</dbReference>
<comment type="subcellular location">
    <subcellularLocation>
        <location evidence="1">Nucleus</location>
    </subcellularLocation>
</comment>
<keyword evidence="3" id="KW-0539">Nucleus</keyword>